<protein>
    <submittedName>
        <fullName evidence="2">Putative secreted protein</fullName>
    </submittedName>
</protein>
<reference evidence="2" key="1">
    <citation type="submission" date="2018-01" db="EMBL/GenBank/DDBJ databases">
        <title>An insight into the sialome of Amazonian anophelines.</title>
        <authorList>
            <person name="Ribeiro J.M."/>
            <person name="Scarpassa V."/>
            <person name="Calvo E."/>
        </authorList>
    </citation>
    <scope>NUCLEOTIDE SEQUENCE</scope>
    <source>
        <tissue evidence="2">Salivary glands</tissue>
    </source>
</reference>
<dbReference type="AlphaFoldDB" id="A0A2M4CAR9"/>
<evidence type="ECO:0000256" key="1">
    <source>
        <dbReference type="SAM" id="MobiDB-lite"/>
    </source>
</evidence>
<dbReference type="EMBL" id="GGFJ01013289">
    <property type="protein sequence ID" value="MBW62430.1"/>
    <property type="molecule type" value="Transcribed_RNA"/>
</dbReference>
<proteinExistence type="predicted"/>
<evidence type="ECO:0000313" key="2">
    <source>
        <dbReference type="EMBL" id="MBW62430.1"/>
    </source>
</evidence>
<feature type="compositionally biased region" description="Polar residues" evidence="1">
    <location>
        <begin position="57"/>
        <end position="70"/>
    </location>
</feature>
<sequence>MPDSTLAVLQLRAAHAFPPYIAQAGHKLRPPSIMQLASVSVEPSKRNRLTPAGSLSLAISAQSRQRSAQPETDRSWRKPLPPLA</sequence>
<name>A0A2M4CAR9_9DIPT</name>
<accession>A0A2M4CAR9</accession>
<organism evidence="2">
    <name type="scientific">Anopheles marajoara</name>
    <dbReference type="NCBI Taxonomy" id="58244"/>
    <lineage>
        <taxon>Eukaryota</taxon>
        <taxon>Metazoa</taxon>
        <taxon>Ecdysozoa</taxon>
        <taxon>Arthropoda</taxon>
        <taxon>Hexapoda</taxon>
        <taxon>Insecta</taxon>
        <taxon>Pterygota</taxon>
        <taxon>Neoptera</taxon>
        <taxon>Endopterygota</taxon>
        <taxon>Diptera</taxon>
        <taxon>Nematocera</taxon>
        <taxon>Culicoidea</taxon>
        <taxon>Culicidae</taxon>
        <taxon>Anophelinae</taxon>
        <taxon>Anopheles</taxon>
    </lineage>
</organism>
<feature type="region of interest" description="Disordered" evidence="1">
    <location>
        <begin position="55"/>
        <end position="84"/>
    </location>
</feature>